<dbReference type="Proteomes" id="UP000435112">
    <property type="component" value="Unassembled WGS sequence"/>
</dbReference>
<evidence type="ECO:0000313" key="2">
    <source>
        <dbReference type="Proteomes" id="UP000435112"/>
    </source>
</evidence>
<gene>
    <name evidence="1" type="ORF">PR002_g33144</name>
</gene>
<reference evidence="1 2" key="1">
    <citation type="submission" date="2018-09" db="EMBL/GenBank/DDBJ databases">
        <title>Genomic investigation of the strawberry pathogen Phytophthora fragariae indicates pathogenicity is determined by transcriptional variation in three key races.</title>
        <authorList>
            <person name="Adams T.M."/>
            <person name="Armitage A.D."/>
            <person name="Sobczyk M.K."/>
            <person name="Bates H.J."/>
            <person name="Dunwell J.M."/>
            <person name="Nellist C.F."/>
            <person name="Harrison R.J."/>
        </authorList>
    </citation>
    <scope>NUCLEOTIDE SEQUENCE [LARGE SCALE GENOMIC DNA]</scope>
    <source>
        <strain evidence="1 2">SCRP324</strain>
    </source>
</reference>
<organism evidence="1 2">
    <name type="scientific">Phytophthora rubi</name>
    <dbReference type="NCBI Taxonomy" id="129364"/>
    <lineage>
        <taxon>Eukaryota</taxon>
        <taxon>Sar</taxon>
        <taxon>Stramenopiles</taxon>
        <taxon>Oomycota</taxon>
        <taxon>Peronosporomycetes</taxon>
        <taxon>Peronosporales</taxon>
        <taxon>Peronosporaceae</taxon>
        <taxon>Phytophthora</taxon>
    </lineage>
</organism>
<proteinExistence type="predicted"/>
<sequence>MAHPHSSFLHFTGNVAAERKLRTPGNKVRGWWRGGEAGGGVRARAWLAAAGQQQAAPGSVVAASELEHGKLRLASSKVRGCCGVRHA</sequence>
<accession>A0A6A3G2N3</accession>
<dbReference type="EMBL" id="QXFU01013329">
    <property type="protein sequence ID" value="KAE8950887.1"/>
    <property type="molecule type" value="Genomic_DNA"/>
</dbReference>
<dbReference type="AlphaFoldDB" id="A0A6A3G2N3"/>
<evidence type="ECO:0000313" key="1">
    <source>
        <dbReference type="EMBL" id="KAE8950887.1"/>
    </source>
</evidence>
<protein>
    <submittedName>
        <fullName evidence="1">Uncharacterized protein</fullName>
    </submittedName>
</protein>
<name>A0A6A3G2N3_9STRA</name>
<comment type="caution">
    <text evidence="1">The sequence shown here is derived from an EMBL/GenBank/DDBJ whole genome shotgun (WGS) entry which is preliminary data.</text>
</comment>